<evidence type="ECO:0000256" key="1">
    <source>
        <dbReference type="ARBA" id="ARBA00001946"/>
    </source>
</evidence>
<dbReference type="SMART" id="SM00267">
    <property type="entry name" value="GGDEF"/>
    <property type="match status" value="1"/>
</dbReference>
<dbReference type="NCBIfam" id="TIGR00229">
    <property type="entry name" value="sensory_box"/>
    <property type="match status" value="2"/>
</dbReference>
<feature type="domain" description="EAL" evidence="9">
    <location>
        <begin position="503"/>
        <end position="757"/>
    </location>
</feature>
<accession>A0A1H2HV46</accession>
<dbReference type="InterPro" id="IPR052155">
    <property type="entry name" value="Biofilm_reg_signaling"/>
</dbReference>
<protein>
    <recommendedName>
        <fullName evidence="3">cyclic-guanylate-specific phosphodiesterase</fullName>
        <ecNumber evidence="3">3.1.4.52</ecNumber>
    </recommendedName>
</protein>
<dbReference type="CDD" id="cd00130">
    <property type="entry name" value="PAS"/>
    <property type="match status" value="2"/>
</dbReference>
<dbReference type="STRING" id="1434072.SAMN05216210_3326"/>
<dbReference type="Gene3D" id="3.30.450.20">
    <property type="entry name" value="PAS domain"/>
    <property type="match status" value="2"/>
</dbReference>
<evidence type="ECO:0000259" key="7">
    <source>
        <dbReference type="PROSITE" id="PS50112"/>
    </source>
</evidence>
<evidence type="ECO:0000259" key="9">
    <source>
        <dbReference type="PROSITE" id="PS50883"/>
    </source>
</evidence>
<dbReference type="FunFam" id="3.20.20.450:FF:000001">
    <property type="entry name" value="Cyclic di-GMP phosphodiesterase yahA"/>
    <property type="match status" value="1"/>
</dbReference>
<dbReference type="Pfam" id="PF00563">
    <property type="entry name" value="EAL"/>
    <property type="match status" value="1"/>
</dbReference>
<dbReference type="AlphaFoldDB" id="A0A1H2HV46"/>
<dbReference type="CDD" id="cd01948">
    <property type="entry name" value="EAL"/>
    <property type="match status" value="1"/>
</dbReference>
<dbReference type="InterPro" id="IPR035965">
    <property type="entry name" value="PAS-like_dom_sf"/>
</dbReference>
<comment type="subcellular location">
    <subcellularLocation>
        <location evidence="2">Cell inner membrane</location>
    </subcellularLocation>
</comment>
<feature type="transmembrane region" description="Helical" evidence="6">
    <location>
        <begin position="47"/>
        <end position="66"/>
    </location>
</feature>
<dbReference type="SMART" id="SM00052">
    <property type="entry name" value="EAL"/>
    <property type="match status" value="1"/>
</dbReference>
<feature type="domain" description="PAS" evidence="7">
    <location>
        <begin position="201"/>
        <end position="248"/>
    </location>
</feature>
<dbReference type="GO" id="GO:0071111">
    <property type="term" value="F:cyclic-guanylate-specific phosphodiesterase activity"/>
    <property type="evidence" value="ECO:0007669"/>
    <property type="project" value="UniProtKB-EC"/>
</dbReference>
<organism evidence="11 12">
    <name type="scientific">Halopseudomonas salegens</name>
    <dbReference type="NCBI Taxonomy" id="1434072"/>
    <lineage>
        <taxon>Bacteria</taxon>
        <taxon>Pseudomonadati</taxon>
        <taxon>Pseudomonadota</taxon>
        <taxon>Gammaproteobacteria</taxon>
        <taxon>Pseudomonadales</taxon>
        <taxon>Pseudomonadaceae</taxon>
        <taxon>Halopseudomonas</taxon>
    </lineage>
</organism>
<dbReference type="InterPro" id="IPR035919">
    <property type="entry name" value="EAL_sf"/>
</dbReference>
<dbReference type="PANTHER" id="PTHR44757:SF2">
    <property type="entry name" value="BIOFILM ARCHITECTURE MAINTENANCE PROTEIN MBAA"/>
    <property type="match status" value="1"/>
</dbReference>
<keyword evidence="12" id="KW-1185">Reference proteome</keyword>
<dbReference type="InterPro" id="IPR000160">
    <property type="entry name" value="GGDEF_dom"/>
</dbReference>
<evidence type="ECO:0000256" key="5">
    <source>
        <dbReference type="ARBA" id="ARBA00051114"/>
    </source>
</evidence>
<dbReference type="RefSeq" id="WP_092389089.1">
    <property type="nucleotide sequence ID" value="NZ_LT629787.1"/>
</dbReference>
<gene>
    <name evidence="11" type="ORF">SAMN05216210_3326</name>
</gene>
<keyword evidence="4" id="KW-0973">c-di-GMP</keyword>
<dbReference type="GO" id="GO:0005886">
    <property type="term" value="C:plasma membrane"/>
    <property type="evidence" value="ECO:0007669"/>
    <property type="project" value="UniProtKB-SubCell"/>
</dbReference>
<dbReference type="InterPro" id="IPR013655">
    <property type="entry name" value="PAS_fold_3"/>
</dbReference>
<dbReference type="NCBIfam" id="TIGR00254">
    <property type="entry name" value="GGDEF"/>
    <property type="match status" value="1"/>
</dbReference>
<dbReference type="SMART" id="SM00091">
    <property type="entry name" value="PAS"/>
    <property type="match status" value="2"/>
</dbReference>
<dbReference type="PROSITE" id="PS50113">
    <property type="entry name" value="PAC"/>
    <property type="match status" value="2"/>
</dbReference>
<evidence type="ECO:0000256" key="4">
    <source>
        <dbReference type="ARBA" id="ARBA00022636"/>
    </source>
</evidence>
<evidence type="ECO:0000256" key="3">
    <source>
        <dbReference type="ARBA" id="ARBA00012282"/>
    </source>
</evidence>
<dbReference type="SMART" id="SM00086">
    <property type="entry name" value="PAC"/>
    <property type="match status" value="2"/>
</dbReference>
<dbReference type="SUPFAM" id="SSF55073">
    <property type="entry name" value="Nucleotide cyclase"/>
    <property type="match status" value="1"/>
</dbReference>
<comment type="cofactor">
    <cofactor evidence="1">
        <name>Mg(2+)</name>
        <dbReference type="ChEBI" id="CHEBI:18420"/>
    </cofactor>
</comment>
<evidence type="ECO:0000313" key="12">
    <source>
        <dbReference type="Proteomes" id="UP000243924"/>
    </source>
</evidence>
<dbReference type="Pfam" id="PF13426">
    <property type="entry name" value="PAS_9"/>
    <property type="match status" value="1"/>
</dbReference>
<dbReference type="Pfam" id="PF08447">
    <property type="entry name" value="PAS_3"/>
    <property type="match status" value="1"/>
</dbReference>
<keyword evidence="6" id="KW-0812">Transmembrane</keyword>
<dbReference type="PROSITE" id="PS50887">
    <property type="entry name" value="GGDEF"/>
    <property type="match status" value="1"/>
</dbReference>
<sequence>MSSNRGAWQITLIYLVVSALWILLSDNALTLVGLSTELQQRLQTVKGLAFISITSGLIFFLTRNYLRRRRQQERELRISEQRFELALAGSQDGVWDWHLNSDQVHFSRQCRVMLGFPADSQADLGGKWASLLHPEDSAAAKQALRDHLAGRTSRFQHVHRLRHQHEGYRWFEASGRALRDPTGKPWRILGTLRDVTAQKESEERLRQAAVVFDSTTEGVVITNAHNQILNVNQAFCQITGYSADEAIGAKPNLLKSGWHDASFYQAMWQSLEHEGNWQGEVWNRRKNGEIYPQWQTINSVRDADGKLTHYVAVFADISKIKRSEQEIDFLAHNDPLTRLPNRLLLNERLENAIQRAKRQNEKVGLIFIDLDRFKAVNDSLGHSAGDELLRAAAMRMLARSREQDTLARLGGDEFVLLVDDIQATDALIPVAKRLLACFDKPFDIDQQALHLTVSLGISLFPDDASDARSLLTNADTALTLAKDNGRNTYAFYTQALTQHARERIALESSLHQAISGRQLRVYYQPQVDLGTGHIIGLEALVRWQHPEHGLLTPDRFLPVAVNAGLMISIDEYVLNQACQQMQRWLAAGFDLQHMAVNMSGSWLERGQVVDSVKQALARNGLHAQYLELELTETEAMRHSELNMERLDSLRHLGISLAIDDFGTGYSSLMRLKRLPVNRLKIDRDFVRDLPHDQNDAAIARAIIALGQSLQMELIAEGVETVEQAELLTAMGCTNAQGYLYSRPVPAAEIEPLLQHVGSTEE</sequence>
<evidence type="ECO:0000259" key="8">
    <source>
        <dbReference type="PROSITE" id="PS50113"/>
    </source>
</evidence>
<dbReference type="Gene3D" id="3.20.20.450">
    <property type="entry name" value="EAL domain"/>
    <property type="match status" value="1"/>
</dbReference>
<evidence type="ECO:0000256" key="6">
    <source>
        <dbReference type="SAM" id="Phobius"/>
    </source>
</evidence>
<dbReference type="SUPFAM" id="SSF141868">
    <property type="entry name" value="EAL domain-like"/>
    <property type="match status" value="1"/>
</dbReference>
<evidence type="ECO:0000259" key="10">
    <source>
        <dbReference type="PROSITE" id="PS50887"/>
    </source>
</evidence>
<feature type="transmembrane region" description="Helical" evidence="6">
    <location>
        <begin position="12"/>
        <end position="35"/>
    </location>
</feature>
<dbReference type="SUPFAM" id="SSF55785">
    <property type="entry name" value="PYP-like sensor domain (PAS domain)"/>
    <property type="match status" value="2"/>
</dbReference>
<dbReference type="InterPro" id="IPR000014">
    <property type="entry name" value="PAS"/>
</dbReference>
<dbReference type="EMBL" id="LT629787">
    <property type="protein sequence ID" value="SDU35606.1"/>
    <property type="molecule type" value="Genomic_DNA"/>
</dbReference>
<dbReference type="GO" id="GO:0071732">
    <property type="term" value="P:cellular response to nitric oxide"/>
    <property type="evidence" value="ECO:0007669"/>
    <property type="project" value="UniProtKB-ARBA"/>
</dbReference>
<keyword evidence="6" id="KW-1133">Transmembrane helix</keyword>
<dbReference type="OrthoDB" id="9804951at2"/>
<dbReference type="CDD" id="cd01949">
    <property type="entry name" value="GGDEF"/>
    <property type="match status" value="1"/>
</dbReference>
<dbReference type="InterPro" id="IPR029787">
    <property type="entry name" value="Nucleotide_cyclase"/>
</dbReference>
<feature type="domain" description="PAC" evidence="8">
    <location>
        <begin position="277"/>
        <end position="329"/>
    </location>
</feature>
<dbReference type="Proteomes" id="UP000243924">
    <property type="component" value="Chromosome I"/>
</dbReference>
<dbReference type="PROSITE" id="PS50112">
    <property type="entry name" value="PAS"/>
    <property type="match status" value="1"/>
</dbReference>
<dbReference type="InterPro" id="IPR043128">
    <property type="entry name" value="Rev_trsase/Diguanyl_cyclase"/>
</dbReference>
<dbReference type="InterPro" id="IPR001633">
    <property type="entry name" value="EAL_dom"/>
</dbReference>
<name>A0A1H2HV46_9GAMM</name>
<dbReference type="InterPro" id="IPR000700">
    <property type="entry name" value="PAS-assoc_C"/>
</dbReference>
<feature type="domain" description="GGDEF" evidence="10">
    <location>
        <begin position="361"/>
        <end position="494"/>
    </location>
</feature>
<proteinExistence type="predicted"/>
<dbReference type="PROSITE" id="PS50883">
    <property type="entry name" value="EAL"/>
    <property type="match status" value="1"/>
</dbReference>
<dbReference type="Pfam" id="PF00990">
    <property type="entry name" value="GGDEF"/>
    <property type="match status" value="1"/>
</dbReference>
<feature type="domain" description="PAC" evidence="8">
    <location>
        <begin position="151"/>
        <end position="207"/>
    </location>
</feature>
<reference evidence="12" key="1">
    <citation type="submission" date="2016-10" db="EMBL/GenBank/DDBJ databases">
        <authorList>
            <person name="Varghese N."/>
            <person name="Submissions S."/>
        </authorList>
    </citation>
    <scope>NUCLEOTIDE SEQUENCE [LARGE SCALE GENOMIC DNA]</scope>
    <source>
        <strain evidence="12">CECT 8338</strain>
    </source>
</reference>
<dbReference type="Gene3D" id="3.30.70.270">
    <property type="match status" value="1"/>
</dbReference>
<dbReference type="FunFam" id="3.30.70.270:FF:000001">
    <property type="entry name" value="Diguanylate cyclase domain protein"/>
    <property type="match status" value="1"/>
</dbReference>
<keyword evidence="6" id="KW-0472">Membrane</keyword>
<comment type="catalytic activity">
    <reaction evidence="5">
        <text>3',3'-c-di-GMP + H2O = 5'-phosphoguanylyl(3'-&gt;5')guanosine + H(+)</text>
        <dbReference type="Rhea" id="RHEA:24902"/>
        <dbReference type="ChEBI" id="CHEBI:15377"/>
        <dbReference type="ChEBI" id="CHEBI:15378"/>
        <dbReference type="ChEBI" id="CHEBI:58754"/>
        <dbReference type="ChEBI" id="CHEBI:58805"/>
        <dbReference type="EC" id="3.1.4.52"/>
    </reaction>
    <physiologicalReaction direction="left-to-right" evidence="5">
        <dbReference type="Rhea" id="RHEA:24903"/>
    </physiologicalReaction>
</comment>
<evidence type="ECO:0000313" key="11">
    <source>
        <dbReference type="EMBL" id="SDU35606.1"/>
    </source>
</evidence>
<dbReference type="InterPro" id="IPR001610">
    <property type="entry name" value="PAC"/>
</dbReference>
<dbReference type="PANTHER" id="PTHR44757">
    <property type="entry name" value="DIGUANYLATE CYCLASE DGCP"/>
    <property type="match status" value="1"/>
</dbReference>
<dbReference type="EC" id="3.1.4.52" evidence="3"/>
<evidence type="ECO:0000256" key="2">
    <source>
        <dbReference type="ARBA" id="ARBA00004533"/>
    </source>
</evidence>